<dbReference type="AlphaFoldDB" id="A0A3M8DWI2"/>
<feature type="region of interest" description="Disordered" evidence="1">
    <location>
        <begin position="88"/>
        <end position="107"/>
    </location>
</feature>
<dbReference type="Gene3D" id="1.10.220.30">
    <property type="match status" value="1"/>
</dbReference>
<protein>
    <recommendedName>
        <fullName evidence="3">Magnesium transporter MgtE intracellular domain-containing protein</fullName>
    </recommendedName>
</protein>
<feature type="domain" description="Magnesium transporter MgtE intracellular" evidence="3">
    <location>
        <begin position="137"/>
        <end position="195"/>
    </location>
</feature>
<evidence type="ECO:0000313" key="4">
    <source>
        <dbReference type="EMBL" id="RNB91875.1"/>
    </source>
</evidence>
<dbReference type="InterPro" id="IPR006668">
    <property type="entry name" value="Mg_transptr_MgtE_intracell_dom"/>
</dbReference>
<evidence type="ECO:0000256" key="2">
    <source>
        <dbReference type="SAM" id="Phobius"/>
    </source>
</evidence>
<feature type="compositionally biased region" description="Polar residues" evidence="1">
    <location>
        <begin position="91"/>
        <end position="107"/>
    </location>
</feature>
<dbReference type="EMBL" id="RHHQ01000004">
    <property type="protein sequence ID" value="RNB91875.1"/>
    <property type="molecule type" value="Genomic_DNA"/>
</dbReference>
<dbReference type="SUPFAM" id="SSF158791">
    <property type="entry name" value="MgtE N-terminal domain-like"/>
    <property type="match status" value="1"/>
</dbReference>
<dbReference type="Pfam" id="PF03448">
    <property type="entry name" value="MgtE_N"/>
    <property type="match status" value="1"/>
</dbReference>
<evidence type="ECO:0000313" key="5">
    <source>
        <dbReference type="Proteomes" id="UP000271031"/>
    </source>
</evidence>
<feature type="transmembrane region" description="Helical" evidence="2">
    <location>
        <begin position="15"/>
        <end position="38"/>
    </location>
</feature>
<name>A0A3M8DWI2_9BACL</name>
<dbReference type="Proteomes" id="UP000271031">
    <property type="component" value="Unassembled WGS sequence"/>
</dbReference>
<sequence length="296" mass="32691">MEETQEEKSYSKWEWIFYMIIIPALFASILGGVLLSFLGVNVVGKVLGWANTIPYIEKIVPDVPQEADPDAAKKQNVQNQLVTTQTDLNKSKQQLSQMQGESAQKDATIQSLQKQVQDLQKMMEDKKTDAAERQKQFQDLSKIYTSMSPKNAAAIVENLSVEEAVTVLAAMKPEQRADLLAKMDPKKAADISILLKDTTISKDDDIAALQQRVQVLTKALSETRQDSTSMDNLVNSFSQMPAARAADIITALMTTNQKRAISIMAGMANDKRAQVLAAIGEKNTTLAARITSELLR</sequence>
<organism evidence="4 5">
    <name type="scientific">Brevibacillus fluminis</name>
    <dbReference type="NCBI Taxonomy" id="511487"/>
    <lineage>
        <taxon>Bacteria</taxon>
        <taxon>Bacillati</taxon>
        <taxon>Bacillota</taxon>
        <taxon>Bacilli</taxon>
        <taxon>Bacillales</taxon>
        <taxon>Paenibacillaceae</taxon>
        <taxon>Brevibacillus</taxon>
    </lineage>
</organism>
<proteinExistence type="predicted"/>
<keyword evidence="2" id="KW-0812">Transmembrane</keyword>
<gene>
    <name evidence="4" type="ORF">EDM56_03750</name>
</gene>
<keyword evidence="2" id="KW-0472">Membrane</keyword>
<keyword evidence="5" id="KW-1185">Reference proteome</keyword>
<keyword evidence="2" id="KW-1133">Transmembrane helix</keyword>
<reference evidence="4 5" key="1">
    <citation type="submission" date="2018-10" db="EMBL/GenBank/DDBJ databases">
        <title>Phylogenomics of Brevibacillus.</title>
        <authorList>
            <person name="Dunlap C."/>
        </authorList>
    </citation>
    <scope>NUCLEOTIDE SEQUENCE [LARGE SCALE GENOMIC DNA]</scope>
    <source>
        <strain evidence="4 5">JCM 15716</strain>
    </source>
</reference>
<evidence type="ECO:0000256" key="1">
    <source>
        <dbReference type="SAM" id="MobiDB-lite"/>
    </source>
</evidence>
<dbReference type="OrthoDB" id="2381574at2"/>
<comment type="caution">
    <text evidence="4">The sequence shown here is derived from an EMBL/GenBank/DDBJ whole genome shotgun (WGS) entry which is preliminary data.</text>
</comment>
<dbReference type="RefSeq" id="WP_122916537.1">
    <property type="nucleotide sequence ID" value="NZ_RHHQ01000004.1"/>
</dbReference>
<evidence type="ECO:0000259" key="3">
    <source>
        <dbReference type="Pfam" id="PF03448"/>
    </source>
</evidence>
<accession>A0A3M8DWI2</accession>